<evidence type="ECO:0000313" key="3">
    <source>
        <dbReference type="Proteomes" id="UP000554235"/>
    </source>
</evidence>
<evidence type="ECO:0000313" key="2">
    <source>
        <dbReference type="EMBL" id="KAF4470695.1"/>
    </source>
</evidence>
<dbReference type="GO" id="GO:0016301">
    <property type="term" value="F:kinase activity"/>
    <property type="evidence" value="ECO:0007669"/>
    <property type="project" value="UniProtKB-KW"/>
</dbReference>
<dbReference type="Pfam" id="PF01636">
    <property type="entry name" value="APH"/>
    <property type="match status" value="1"/>
</dbReference>
<sequence length="240" mass="27170">MHDSANISAVWDFGDVVLKIKLFQTRKGCTREGVTLNWLANQKLSFAIPRVLHYSEDDDQSYLFSTRLPGITINSAWPSMDEDHRQYYVQQVVEICIQLSAHSSAEIGGVDGAQLADGWLDPVTFDFRPDTLLGNCAQLGMSSTLFHFSHNDLAPGNIIIDPNKKRLVGIIDWEMAGYVPREWISTKFGVSWGLDLEMMNVSGLSEADWRHRVHQALKEEGFSDVSDGWKKWYNERCALS</sequence>
<keyword evidence="2" id="KW-0808">Transferase</keyword>
<accession>A0A8H4LJF4</accession>
<dbReference type="AlphaFoldDB" id="A0A8H4LJF4"/>
<name>A0A8H4LJF4_9HYPO</name>
<dbReference type="InterPro" id="IPR011009">
    <property type="entry name" value="Kinase-like_dom_sf"/>
</dbReference>
<dbReference type="InterPro" id="IPR051678">
    <property type="entry name" value="AGP_Transferase"/>
</dbReference>
<dbReference type="CDD" id="cd05120">
    <property type="entry name" value="APH_ChoK_like"/>
    <property type="match status" value="1"/>
</dbReference>
<dbReference type="Gene3D" id="3.90.1200.10">
    <property type="match status" value="1"/>
</dbReference>
<feature type="domain" description="Aminoglycoside phosphotransferase" evidence="1">
    <location>
        <begin position="12"/>
        <end position="180"/>
    </location>
</feature>
<keyword evidence="3" id="KW-1185">Reference proteome</keyword>
<dbReference type="OrthoDB" id="5404599at2759"/>
<evidence type="ECO:0000259" key="1">
    <source>
        <dbReference type="Pfam" id="PF01636"/>
    </source>
</evidence>
<dbReference type="InterPro" id="IPR002575">
    <property type="entry name" value="Aminoglycoside_PTrfase"/>
</dbReference>
<dbReference type="EMBL" id="JAADYS010000308">
    <property type="protein sequence ID" value="KAF4470695.1"/>
    <property type="molecule type" value="Genomic_DNA"/>
</dbReference>
<dbReference type="Proteomes" id="UP000554235">
    <property type="component" value="Unassembled WGS sequence"/>
</dbReference>
<dbReference type="SUPFAM" id="SSF56112">
    <property type="entry name" value="Protein kinase-like (PK-like)"/>
    <property type="match status" value="1"/>
</dbReference>
<reference evidence="2 3" key="1">
    <citation type="submission" date="2020-01" db="EMBL/GenBank/DDBJ databases">
        <title>Identification and distribution of gene clusters putatively required for synthesis of sphingolipid metabolism inhibitors in phylogenetically diverse species of the filamentous fungus Fusarium.</title>
        <authorList>
            <person name="Kim H.-S."/>
            <person name="Busman M."/>
            <person name="Brown D.W."/>
            <person name="Divon H."/>
            <person name="Uhlig S."/>
            <person name="Proctor R.H."/>
        </authorList>
    </citation>
    <scope>NUCLEOTIDE SEQUENCE [LARGE SCALE GENOMIC DNA]</scope>
    <source>
        <strain evidence="2 3">NRRL 20459</strain>
    </source>
</reference>
<comment type="caution">
    <text evidence="2">The sequence shown here is derived from an EMBL/GenBank/DDBJ whole genome shotgun (WGS) entry which is preliminary data.</text>
</comment>
<dbReference type="PANTHER" id="PTHR21310:SF58">
    <property type="entry name" value="AMINOGLYCOSIDE PHOSPHOTRANSFERASE DOMAIN-CONTAINING PROTEIN"/>
    <property type="match status" value="1"/>
</dbReference>
<keyword evidence="2" id="KW-0418">Kinase</keyword>
<dbReference type="PANTHER" id="PTHR21310">
    <property type="entry name" value="AMINOGLYCOSIDE PHOSPHOTRANSFERASE-RELATED-RELATED"/>
    <property type="match status" value="1"/>
</dbReference>
<gene>
    <name evidence="2" type="ORF">FALBO_2409</name>
</gene>
<protein>
    <submittedName>
        <fullName evidence="2">Kinase-like domain</fullName>
    </submittedName>
</protein>
<organism evidence="2 3">
    <name type="scientific">Fusarium albosuccineum</name>
    <dbReference type="NCBI Taxonomy" id="1237068"/>
    <lineage>
        <taxon>Eukaryota</taxon>
        <taxon>Fungi</taxon>
        <taxon>Dikarya</taxon>
        <taxon>Ascomycota</taxon>
        <taxon>Pezizomycotina</taxon>
        <taxon>Sordariomycetes</taxon>
        <taxon>Hypocreomycetidae</taxon>
        <taxon>Hypocreales</taxon>
        <taxon>Nectriaceae</taxon>
        <taxon>Fusarium</taxon>
        <taxon>Fusarium decemcellulare species complex</taxon>
    </lineage>
</organism>
<proteinExistence type="predicted"/>